<dbReference type="CDD" id="cd11338">
    <property type="entry name" value="AmyAc_CMD"/>
    <property type="match status" value="1"/>
</dbReference>
<dbReference type="InterPro" id="IPR013783">
    <property type="entry name" value="Ig-like_fold"/>
</dbReference>
<dbReference type="InterPro" id="IPR045857">
    <property type="entry name" value="O16G_dom_2"/>
</dbReference>
<evidence type="ECO:0000313" key="4">
    <source>
        <dbReference type="EMBL" id="GAM74951.1"/>
    </source>
</evidence>
<sequence>MITKSSIAHTPKSADAYAFDTETLHLRLRTAKNEVERVVLWIGDPYHWAEGGLDGGNLGGSEAHGWVGGNEVKMELEGQTEHHDHWFAEFAPPKRRTRYGFILEGKDGEKIIYGEKRIVDIRDPKVAEAECSNISNFFCFPYLNPRDVLDTPKWVEKTVWYQIFPERFANGRPEISPEGVQPWGTDPDPFNFMGGDLWGVIDKLDYLQDLGVNGLYFCPIFTANANHKYDTVDYYNVDPHFGGNEAFKALVKEAHKRGMKVMLDAVFNHIGDQSPLWLDVVEKGKESKYADWFWINEFPVYPDTPKSEWDFWNFNYETFANVLEMPKLNTENDECRAYLLDVARHWVEEFDIDGWRLDVANEVDHEFWRDFRRVVKGIKPDCYILGEIWHEGMAWLRGEQYDSLMNYPMTQAVTDFFALNLSNKQGFIDDVSRSYMSYPRNVNKAMFNLLDSHDTTRIMSLCGENKDKAKLAYLFMFTQVGSPCIYYGGEIGMTGERGMTYDQNRRCMIWEEENQDLEFKAFIQEMIQMRLGYPELNDASIDWIEVADDSCVAYQRGRLTFVLNNSEQEKSVEVNGQQLTLAPFGYQILGK</sequence>
<keyword evidence="2 4" id="KW-0326">Glycosidase</keyword>
<reference evidence="4 5" key="1">
    <citation type="submission" date="2015-01" db="EMBL/GenBank/DDBJ databases">
        <title>Vibrio sp. C94 JCM 19241 whole genome shotgun sequence.</title>
        <authorList>
            <person name="Sawabe T."/>
            <person name="Meirelles P."/>
            <person name="Feng G."/>
            <person name="Sayaka M."/>
            <person name="Hattori M."/>
            <person name="Ohkuma M."/>
        </authorList>
    </citation>
    <scope>NUCLEOTIDE SEQUENCE [LARGE SCALE GENOMIC DNA]</scope>
    <source>
        <strain evidence="5">JCM 19241</strain>
    </source>
</reference>
<dbReference type="AlphaFoldDB" id="A0A0B8Q8N9"/>
<feature type="domain" description="Glycosyl hydrolase family 13 catalytic" evidence="3">
    <location>
        <begin position="162"/>
        <end position="530"/>
    </location>
</feature>
<dbReference type="Pfam" id="PF02903">
    <property type="entry name" value="Alpha-amylase_N"/>
    <property type="match status" value="1"/>
</dbReference>
<dbReference type="Gene3D" id="3.90.400.10">
    <property type="entry name" value="Oligo-1,6-glucosidase, Domain 2"/>
    <property type="match status" value="1"/>
</dbReference>
<evidence type="ECO:0000313" key="5">
    <source>
        <dbReference type="Proteomes" id="UP000031666"/>
    </source>
</evidence>
<dbReference type="SUPFAM" id="SSF51445">
    <property type="entry name" value="(Trans)glycosidases"/>
    <property type="match status" value="1"/>
</dbReference>
<dbReference type="SUPFAM" id="SSF81296">
    <property type="entry name" value="E set domains"/>
    <property type="match status" value="1"/>
</dbReference>
<dbReference type="GO" id="GO:0005975">
    <property type="term" value="P:carbohydrate metabolic process"/>
    <property type="evidence" value="ECO:0007669"/>
    <property type="project" value="InterPro"/>
</dbReference>
<dbReference type="PANTHER" id="PTHR10357:SF210">
    <property type="entry name" value="MALTODEXTRIN GLUCOSIDASE"/>
    <property type="match status" value="1"/>
</dbReference>
<evidence type="ECO:0000256" key="1">
    <source>
        <dbReference type="ARBA" id="ARBA00022801"/>
    </source>
</evidence>
<dbReference type="EC" id="3.2.1.135" evidence="4"/>
<comment type="caution">
    <text evidence="4">The sequence shown here is derived from an EMBL/GenBank/DDBJ whole genome shotgun (WGS) entry which is preliminary data.</text>
</comment>
<dbReference type="InterPro" id="IPR004185">
    <property type="entry name" value="Glyco_hydro_13_lg-like_dom"/>
</dbReference>
<dbReference type="Pfam" id="PF00128">
    <property type="entry name" value="Alpha-amylase"/>
    <property type="match status" value="1"/>
</dbReference>
<dbReference type="InterPro" id="IPR006047">
    <property type="entry name" value="GH13_cat_dom"/>
</dbReference>
<reference evidence="4 5" key="2">
    <citation type="submission" date="2015-01" db="EMBL/GenBank/DDBJ databases">
        <authorList>
            <consortium name="NBRP consortium"/>
            <person name="Sawabe T."/>
            <person name="Meirelles P."/>
            <person name="Feng G."/>
            <person name="Sayaka M."/>
            <person name="Hattori M."/>
            <person name="Ohkuma M."/>
        </authorList>
    </citation>
    <scope>NUCLEOTIDE SEQUENCE [LARGE SCALE GENOMIC DNA]</scope>
    <source>
        <strain evidence="5">JCM 19241</strain>
    </source>
</reference>
<gene>
    <name evidence="4" type="ORF">JCM19241_1294</name>
</gene>
<evidence type="ECO:0000259" key="3">
    <source>
        <dbReference type="SMART" id="SM00642"/>
    </source>
</evidence>
<dbReference type="InterPro" id="IPR017853">
    <property type="entry name" value="GH"/>
</dbReference>
<proteinExistence type="predicted"/>
<dbReference type="Proteomes" id="UP000031666">
    <property type="component" value="Unassembled WGS sequence"/>
</dbReference>
<dbReference type="EMBL" id="BBSC01000003">
    <property type="protein sequence ID" value="GAM74951.1"/>
    <property type="molecule type" value="Genomic_DNA"/>
</dbReference>
<dbReference type="Gene3D" id="3.20.20.80">
    <property type="entry name" value="Glycosidases"/>
    <property type="match status" value="1"/>
</dbReference>
<evidence type="ECO:0000256" key="2">
    <source>
        <dbReference type="ARBA" id="ARBA00023295"/>
    </source>
</evidence>
<dbReference type="SMART" id="SM00642">
    <property type="entry name" value="Aamy"/>
    <property type="match status" value="1"/>
</dbReference>
<dbReference type="PANTHER" id="PTHR10357">
    <property type="entry name" value="ALPHA-AMYLASE FAMILY MEMBER"/>
    <property type="match status" value="1"/>
</dbReference>
<organism evidence="4 5">
    <name type="scientific">Vibrio ishigakensis</name>
    <dbReference type="NCBI Taxonomy" id="1481914"/>
    <lineage>
        <taxon>Bacteria</taxon>
        <taxon>Pseudomonadati</taxon>
        <taxon>Pseudomonadota</taxon>
        <taxon>Gammaproteobacteria</taxon>
        <taxon>Vibrionales</taxon>
        <taxon>Vibrionaceae</taxon>
        <taxon>Vibrio</taxon>
    </lineage>
</organism>
<keyword evidence="1 4" id="KW-0378">Hydrolase</keyword>
<name>A0A0B8Q8N9_9VIBR</name>
<dbReference type="InterPro" id="IPR014756">
    <property type="entry name" value="Ig_E-set"/>
</dbReference>
<accession>A0A0B8Q8N9</accession>
<dbReference type="Gene3D" id="2.60.40.10">
    <property type="entry name" value="Immunoglobulins"/>
    <property type="match status" value="1"/>
</dbReference>
<dbReference type="STRING" id="1481914.JCM19241_1294"/>
<protein>
    <submittedName>
        <fullName evidence="4">Neopullulanase</fullName>
        <ecNumber evidence="4">3.2.1.135</ecNumber>
    </submittedName>
</protein>
<dbReference type="GO" id="GO:0031216">
    <property type="term" value="F:neopullulanase activity"/>
    <property type="evidence" value="ECO:0007669"/>
    <property type="project" value="UniProtKB-EC"/>
</dbReference>
<dbReference type="CDD" id="cd02857">
    <property type="entry name" value="E_set_CDase_PDE_N"/>
    <property type="match status" value="1"/>
</dbReference>